<dbReference type="RefSeq" id="WP_171589362.1">
    <property type="nucleotide sequence ID" value="NZ_JABGBO010000011.1"/>
</dbReference>
<keyword evidence="1" id="KW-1133">Transmembrane helix</keyword>
<evidence type="ECO:0000259" key="2">
    <source>
        <dbReference type="Pfam" id="PF00892"/>
    </source>
</evidence>
<dbReference type="EMBL" id="JABGBO010000011">
    <property type="protein sequence ID" value="NOL50381.1"/>
    <property type="molecule type" value="Genomic_DNA"/>
</dbReference>
<sequence>MTDNQKGLLFAHTAAVLFGLTGILGALIQTDAALITLGRSTFAFISLFVAGLLFKISMTKGITRRLIFSLIFSGILLSIHWTTFFYSIKIGGVAMATLGFASFPAFITLIERFVLHDKVSKTSWVLVLAVMVGLVLVSPDFDFKNSNTEGLLWGIFSGFSFACLAVVNRTMGNQINPVVISFWQNLVVAISTLPLLFFANLTMTTTDLFWLAILGIICTALSHYFFVSSVQFISARTTGLIIALEPVYAIVVAWLLFNEEPTLKMIIGGALIIGAAVYPSKKH</sequence>
<dbReference type="AlphaFoldDB" id="A0A7Y4LDT5"/>
<feature type="transmembrane region" description="Helical" evidence="1">
    <location>
        <begin position="239"/>
        <end position="257"/>
    </location>
</feature>
<dbReference type="Pfam" id="PF00892">
    <property type="entry name" value="EamA"/>
    <property type="match status" value="2"/>
</dbReference>
<feature type="transmembrane region" description="Helical" evidence="1">
    <location>
        <begin position="179"/>
        <end position="202"/>
    </location>
</feature>
<comment type="caution">
    <text evidence="3">The sequence shown here is derived from an EMBL/GenBank/DDBJ whole genome shotgun (WGS) entry which is preliminary data.</text>
</comment>
<gene>
    <name evidence="3" type="ORF">HKX40_09600</name>
</gene>
<feature type="transmembrane region" description="Helical" evidence="1">
    <location>
        <begin position="7"/>
        <end position="28"/>
    </location>
</feature>
<dbReference type="Proteomes" id="UP000541421">
    <property type="component" value="Unassembled WGS sequence"/>
</dbReference>
<dbReference type="GO" id="GO:0016020">
    <property type="term" value="C:membrane"/>
    <property type="evidence" value="ECO:0007669"/>
    <property type="project" value="InterPro"/>
</dbReference>
<feature type="transmembrane region" description="Helical" evidence="1">
    <location>
        <begin position="122"/>
        <end position="138"/>
    </location>
</feature>
<feature type="domain" description="EamA" evidence="2">
    <location>
        <begin position="150"/>
        <end position="277"/>
    </location>
</feature>
<dbReference type="Gene3D" id="1.10.3730.20">
    <property type="match status" value="1"/>
</dbReference>
<feature type="transmembrane region" description="Helical" evidence="1">
    <location>
        <begin position="90"/>
        <end position="110"/>
    </location>
</feature>
<reference evidence="3 4" key="1">
    <citation type="submission" date="2020-05" db="EMBL/GenBank/DDBJ databases">
        <authorList>
            <person name="Niu N."/>
        </authorList>
    </citation>
    <scope>NUCLEOTIDE SEQUENCE [LARGE SCALE GENOMIC DNA]</scope>
    <source>
        <strain evidence="3 4">LMG10982</strain>
    </source>
</reference>
<dbReference type="SUPFAM" id="SSF103481">
    <property type="entry name" value="Multidrug resistance efflux transporter EmrE"/>
    <property type="match status" value="2"/>
</dbReference>
<dbReference type="InterPro" id="IPR037185">
    <property type="entry name" value="EmrE-like"/>
</dbReference>
<organism evidence="3 4">
    <name type="scientific">Pelistega europaea</name>
    <dbReference type="NCBI Taxonomy" id="106147"/>
    <lineage>
        <taxon>Bacteria</taxon>
        <taxon>Pseudomonadati</taxon>
        <taxon>Pseudomonadota</taxon>
        <taxon>Betaproteobacteria</taxon>
        <taxon>Burkholderiales</taxon>
        <taxon>Alcaligenaceae</taxon>
        <taxon>Pelistega</taxon>
    </lineage>
</organism>
<feature type="transmembrane region" description="Helical" evidence="1">
    <location>
        <begin position="66"/>
        <end position="84"/>
    </location>
</feature>
<dbReference type="InterPro" id="IPR000620">
    <property type="entry name" value="EamA_dom"/>
</dbReference>
<evidence type="ECO:0000313" key="3">
    <source>
        <dbReference type="EMBL" id="NOL50381.1"/>
    </source>
</evidence>
<proteinExistence type="predicted"/>
<feature type="transmembrane region" description="Helical" evidence="1">
    <location>
        <begin position="208"/>
        <end position="227"/>
    </location>
</feature>
<accession>A0A7Y4LDT5</accession>
<keyword evidence="1" id="KW-0812">Transmembrane</keyword>
<protein>
    <submittedName>
        <fullName evidence="3">EamA family transporter</fullName>
    </submittedName>
</protein>
<feature type="transmembrane region" description="Helical" evidence="1">
    <location>
        <begin position="150"/>
        <end position="167"/>
    </location>
</feature>
<keyword evidence="1" id="KW-0472">Membrane</keyword>
<evidence type="ECO:0000313" key="4">
    <source>
        <dbReference type="Proteomes" id="UP000541421"/>
    </source>
</evidence>
<keyword evidence="4" id="KW-1185">Reference proteome</keyword>
<name>A0A7Y4LDT5_9BURK</name>
<dbReference type="PANTHER" id="PTHR22911:SF137">
    <property type="entry name" value="SOLUTE CARRIER FAMILY 35 MEMBER G2-RELATED"/>
    <property type="match status" value="1"/>
</dbReference>
<dbReference type="PANTHER" id="PTHR22911">
    <property type="entry name" value="ACYL-MALONYL CONDENSING ENZYME-RELATED"/>
    <property type="match status" value="1"/>
</dbReference>
<evidence type="ECO:0000256" key="1">
    <source>
        <dbReference type="SAM" id="Phobius"/>
    </source>
</evidence>
<feature type="transmembrane region" description="Helical" evidence="1">
    <location>
        <begin position="34"/>
        <end position="54"/>
    </location>
</feature>
<feature type="domain" description="EamA" evidence="2">
    <location>
        <begin position="6"/>
        <end position="138"/>
    </location>
</feature>
<feature type="transmembrane region" description="Helical" evidence="1">
    <location>
        <begin position="263"/>
        <end position="280"/>
    </location>
</feature>